<organism evidence="1 2">
    <name type="scientific">Pontibacillus marinus BH030004 = DSM 16465</name>
    <dbReference type="NCBI Taxonomy" id="1385511"/>
    <lineage>
        <taxon>Bacteria</taxon>
        <taxon>Bacillati</taxon>
        <taxon>Bacillota</taxon>
        <taxon>Bacilli</taxon>
        <taxon>Bacillales</taxon>
        <taxon>Bacillaceae</taxon>
        <taxon>Pontibacillus</taxon>
    </lineage>
</organism>
<dbReference type="STRING" id="1385511.GCA_000425225_03569"/>
<proteinExistence type="predicted"/>
<dbReference type="Gene3D" id="3.40.50.300">
    <property type="entry name" value="P-loop containing nucleotide triphosphate hydrolases"/>
    <property type="match status" value="1"/>
</dbReference>
<dbReference type="AlphaFoldDB" id="A0A0A5FRR5"/>
<sequence length="328" mass="38057">MQTWTSMADIQPNVTKMLMNSIKKDRISHAYLFQGSRGTGKMEMSLLFAKSFFCAYRDGVEPCHSCKDCNRIESGNHPDVHVIQPEGQSIKKEQILHLQKEFTYTGLESNQKVYIVEDAETMTVNASNRLLKFLEEPSRQTVAMLLTENGQSLLDTIRSRCQVMAFQPLNPHQFTQKLIDEGIPESSARLMSAITNNLEEAIELSNDEWFAKARKLVIQLIEVLQDKPSEAFMFIHNHWMTHFKDRDSLNMGLELLMLWYKDLVYEHVGHESSIVFIKERERLQASSYKWSKQHARDALTHILEAKRKLFSNVHPTLVMEQLLLQIQR</sequence>
<dbReference type="RefSeq" id="WP_027447138.1">
    <property type="nucleotide sequence ID" value="NZ_AULJ01000049.1"/>
</dbReference>
<reference evidence="1 2" key="1">
    <citation type="submission" date="2013-08" db="EMBL/GenBank/DDBJ databases">
        <authorList>
            <person name="Huang J."/>
            <person name="Wang G."/>
        </authorList>
    </citation>
    <scope>NUCLEOTIDE SEQUENCE [LARGE SCALE GENOMIC DNA]</scope>
    <source>
        <strain evidence="1 2">BH030004</strain>
    </source>
</reference>
<dbReference type="InterPro" id="IPR004622">
    <property type="entry name" value="DNA_pol_HolB"/>
</dbReference>
<evidence type="ECO:0000313" key="2">
    <source>
        <dbReference type="Proteomes" id="UP000030403"/>
    </source>
</evidence>
<dbReference type="GO" id="GO:0003887">
    <property type="term" value="F:DNA-directed DNA polymerase activity"/>
    <property type="evidence" value="ECO:0007669"/>
    <property type="project" value="UniProtKB-EC"/>
</dbReference>
<dbReference type="Proteomes" id="UP000030403">
    <property type="component" value="Unassembled WGS sequence"/>
</dbReference>
<dbReference type="PANTHER" id="PTHR11669:SF8">
    <property type="entry name" value="DNA POLYMERASE III SUBUNIT DELTA"/>
    <property type="match status" value="1"/>
</dbReference>
<dbReference type="eggNOG" id="COG0470">
    <property type="taxonomic scope" value="Bacteria"/>
</dbReference>
<dbReference type="NCBIfam" id="NF005972">
    <property type="entry name" value="PRK08058.1"/>
    <property type="match status" value="1"/>
</dbReference>
<dbReference type="NCBIfam" id="TIGR00678">
    <property type="entry name" value="holB"/>
    <property type="match status" value="1"/>
</dbReference>
<dbReference type="GO" id="GO:0008408">
    <property type="term" value="F:3'-5' exonuclease activity"/>
    <property type="evidence" value="ECO:0007669"/>
    <property type="project" value="InterPro"/>
</dbReference>
<evidence type="ECO:0000313" key="1">
    <source>
        <dbReference type="EMBL" id="KGX83456.1"/>
    </source>
</evidence>
<dbReference type="OrthoDB" id="9810148at2"/>
<dbReference type="GO" id="GO:0006261">
    <property type="term" value="P:DNA-templated DNA replication"/>
    <property type="evidence" value="ECO:0007669"/>
    <property type="project" value="TreeGrafter"/>
</dbReference>
<dbReference type="EC" id="2.7.7.7" evidence="1"/>
<dbReference type="EMBL" id="AVPF01000106">
    <property type="protein sequence ID" value="KGX83456.1"/>
    <property type="molecule type" value="Genomic_DNA"/>
</dbReference>
<gene>
    <name evidence="1" type="ORF">N783_03585</name>
</gene>
<protein>
    <submittedName>
        <fullName evidence="1">DNA polymerase III subunit delta</fullName>
        <ecNumber evidence="1">2.7.7.7</ecNumber>
    </submittedName>
</protein>
<comment type="caution">
    <text evidence="1">The sequence shown here is derived from an EMBL/GenBank/DDBJ whole genome shotgun (WGS) entry which is preliminary data.</text>
</comment>
<dbReference type="SUPFAM" id="SSF52540">
    <property type="entry name" value="P-loop containing nucleoside triphosphate hydrolases"/>
    <property type="match status" value="1"/>
</dbReference>
<dbReference type="PANTHER" id="PTHR11669">
    <property type="entry name" value="REPLICATION FACTOR C / DNA POLYMERASE III GAMMA-TAU SUBUNIT"/>
    <property type="match status" value="1"/>
</dbReference>
<keyword evidence="2" id="KW-1185">Reference proteome</keyword>
<name>A0A0A5FRR5_9BACI</name>
<dbReference type="FunFam" id="3.40.50.300:FF:001255">
    <property type="entry name" value="DNA polymerase III subunit delta"/>
    <property type="match status" value="1"/>
</dbReference>
<keyword evidence="1" id="KW-0808">Transferase</keyword>
<accession>A0A0A5FRR5</accession>
<dbReference type="Pfam" id="PF13177">
    <property type="entry name" value="DNA_pol3_delta2"/>
    <property type="match status" value="1"/>
</dbReference>
<dbReference type="InterPro" id="IPR027417">
    <property type="entry name" value="P-loop_NTPase"/>
</dbReference>
<dbReference type="InterPro" id="IPR050238">
    <property type="entry name" value="DNA_Rep/Repair_Clamp_Loader"/>
</dbReference>
<keyword evidence="1" id="KW-0548">Nucleotidyltransferase</keyword>